<proteinExistence type="predicted"/>
<feature type="region of interest" description="Disordered" evidence="1">
    <location>
        <begin position="97"/>
        <end position="129"/>
    </location>
</feature>
<gene>
    <name evidence="2" type="ORF">CYNAS_LOCUS14043</name>
</gene>
<comment type="caution">
    <text evidence="2">The sequence shown here is derived from an EMBL/GenBank/DDBJ whole genome shotgun (WGS) entry which is preliminary data.</text>
</comment>
<evidence type="ECO:0000313" key="3">
    <source>
        <dbReference type="Proteomes" id="UP001176961"/>
    </source>
</evidence>
<dbReference type="AlphaFoldDB" id="A0AA36M932"/>
<organism evidence="2 3">
    <name type="scientific">Cylicocyclus nassatus</name>
    <name type="common">Nematode worm</name>
    <dbReference type="NCBI Taxonomy" id="53992"/>
    <lineage>
        <taxon>Eukaryota</taxon>
        <taxon>Metazoa</taxon>
        <taxon>Ecdysozoa</taxon>
        <taxon>Nematoda</taxon>
        <taxon>Chromadorea</taxon>
        <taxon>Rhabditida</taxon>
        <taxon>Rhabditina</taxon>
        <taxon>Rhabditomorpha</taxon>
        <taxon>Strongyloidea</taxon>
        <taxon>Strongylidae</taxon>
        <taxon>Cylicocyclus</taxon>
    </lineage>
</organism>
<name>A0AA36M932_CYLNA</name>
<dbReference type="Proteomes" id="UP001176961">
    <property type="component" value="Unassembled WGS sequence"/>
</dbReference>
<keyword evidence="3" id="KW-1185">Reference proteome</keyword>
<evidence type="ECO:0000313" key="2">
    <source>
        <dbReference type="EMBL" id="CAJ0602060.1"/>
    </source>
</evidence>
<reference evidence="2" key="1">
    <citation type="submission" date="2023-07" db="EMBL/GenBank/DDBJ databases">
        <authorList>
            <consortium name="CYATHOMIX"/>
        </authorList>
    </citation>
    <scope>NUCLEOTIDE SEQUENCE</scope>
    <source>
        <strain evidence="2">N/A</strain>
    </source>
</reference>
<feature type="region of interest" description="Disordered" evidence="1">
    <location>
        <begin position="1"/>
        <end position="26"/>
    </location>
</feature>
<dbReference type="EMBL" id="CATQJL010000305">
    <property type="protein sequence ID" value="CAJ0602060.1"/>
    <property type="molecule type" value="Genomic_DNA"/>
</dbReference>
<accession>A0AA36M932</accession>
<protein>
    <submittedName>
        <fullName evidence="2">Uncharacterized protein</fullName>
    </submittedName>
</protein>
<evidence type="ECO:0000256" key="1">
    <source>
        <dbReference type="SAM" id="MobiDB-lite"/>
    </source>
</evidence>
<sequence length="129" mass="14102">MVVFTRSKSNKMNSSAASGELSSDVFGTDSNSTQKAAEMAMHLSTLSDFFAHAQNVPAQVVESFNALQSILNDSHALCEEFQRRRSISIFAAKKIGERESSRENNYISGAAKRPKHSGLQGAVSYKKLK</sequence>